<keyword evidence="2" id="KW-1185">Reference proteome</keyword>
<dbReference type="KEGG" id="chu:CHU_3538"/>
<dbReference type="AlphaFoldDB" id="A0A6N4SWT9"/>
<protein>
    <submittedName>
        <fullName evidence="1">Uncharacterized protein</fullName>
    </submittedName>
</protein>
<dbReference type="EMBL" id="CP000383">
    <property type="protein sequence ID" value="ABG60771.1"/>
    <property type="molecule type" value="Genomic_DNA"/>
</dbReference>
<evidence type="ECO:0000313" key="1">
    <source>
        <dbReference type="EMBL" id="ABG60771.1"/>
    </source>
</evidence>
<accession>A0A6N4SWT9</accession>
<evidence type="ECO:0000313" key="2">
    <source>
        <dbReference type="Proteomes" id="UP000001822"/>
    </source>
</evidence>
<dbReference type="Proteomes" id="UP000001822">
    <property type="component" value="Chromosome"/>
</dbReference>
<name>A0A6N4SWT9_CYTH3</name>
<proteinExistence type="predicted"/>
<organism evidence="1 2">
    <name type="scientific">Cytophaga hutchinsonii (strain ATCC 33406 / DSM 1761 / CIP 103989 / NBRC 15051 / NCIMB 9469 / D465)</name>
    <dbReference type="NCBI Taxonomy" id="269798"/>
    <lineage>
        <taxon>Bacteria</taxon>
        <taxon>Pseudomonadati</taxon>
        <taxon>Bacteroidota</taxon>
        <taxon>Cytophagia</taxon>
        <taxon>Cytophagales</taxon>
        <taxon>Cytophagaceae</taxon>
        <taxon>Cytophaga</taxon>
    </lineage>
</organism>
<reference evidence="1 2" key="1">
    <citation type="journal article" date="2007" name="Appl. Environ. Microbiol.">
        <title>Genome sequence of the cellulolytic gliding bacterium Cytophaga hutchinsonii.</title>
        <authorList>
            <person name="Xie G."/>
            <person name="Bruce D.C."/>
            <person name="Challacombe J.F."/>
            <person name="Chertkov O."/>
            <person name="Detter J.C."/>
            <person name="Gilna P."/>
            <person name="Han C.S."/>
            <person name="Lucas S."/>
            <person name="Misra M."/>
            <person name="Myers G.L."/>
            <person name="Richardson P."/>
            <person name="Tapia R."/>
            <person name="Thayer N."/>
            <person name="Thompson L.S."/>
            <person name="Brettin T.S."/>
            <person name="Henrissat B."/>
            <person name="Wilson D.B."/>
            <person name="McBride M.J."/>
        </authorList>
    </citation>
    <scope>NUCLEOTIDE SEQUENCE [LARGE SCALE GENOMIC DNA]</scope>
    <source>
        <strain evidence="2">ATCC 33406 / DSM 1761 / CIP 103989 / NBRC 15051 / NCIMB 9469 / D465</strain>
    </source>
</reference>
<sequence>MINTYNISIKHVMFYALSYSNLCNSYEENRWMYKINQAADVKEIIGRLIVKKQYQ</sequence>
<gene>
    <name evidence="1" type="ordered locus">CHU_3538</name>
</gene>